<dbReference type="InterPro" id="IPR002931">
    <property type="entry name" value="Transglutaminase-like"/>
</dbReference>
<dbReference type="InterPro" id="IPR038765">
    <property type="entry name" value="Papain-like_cys_pep_sf"/>
</dbReference>
<feature type="domain" description="Transglutaminase-like" evidence="3">
    <location>
        <begin position="982"/>
        <end position="1060"/>
    </location>
</feature>
<feature type="transmembrane region" description="Helical" evidence="2">
    <location>
        <begin position="12"/>
        <end position="30"/>
    </location>
</feature>
<organism evidence="5 6">
    <name type="scientific">Rubritalea halochordaticola</name>
    <dbReference type="NCBI Taxonomy" id="714537"/>
    <lineage>
        <taxon>Bacteria</taxon>
        <taxon>Pseudomonadati</taxon>
        <taxon>Verrucomicrobiota</taxon>
        <taxon>Verrucomicrobiia</taxon>
        <taxon>Verrucomicrobiales</taxon>
        <taxon>Rubritaleaceae</taxon>
        <taxon>Rubritalea</taxon>
    </lineage>
</organism>
<dbReference type="Gene3D" id="2.60.40.3140">
    <property type="match status" value="1"/>
</dbReference>
<comment type="caution">
    <text evidence="5">The sequence shown here is derived from an EMBL/GenBank/DDBJ whole genome shotgun (WGS) entry which is preliminary data.</text>
</comment>
<feature type="domain" description="DUF3857" evidence="4">
    <location>
        <begin position="777"/>
        <end position="899"/>
    </location>
</feature>
<keyword evidence="2" id="KW-0812">Transmembrane</keyword>
<keyword evidence="6" id="KW-1185">Reference proteome</keyword>
<evidence type="ECO:0000313" key="6">
    <source>
        <dbReference type="Proteomes" id="UP001424741"/>
    </source>
</evidence>
<evidence type="ECO:0000256" key="2">
    <source>
        <dbReference type="SAM" id="Phobius"/>
    </source>
</evidence>
<dbReference type="SUPFAM" id="SSF48452">
    <property type="entry name" value="TPR-like"/>
    <property type="match status" value="1"/>
</dbReference>
<dbReference type="InterPro" id="IPR011990">
    <property type="entry name" value="TPR-like_helical_dom_sf"/>
</dbReference>
<dbReference type="InterPro" id="IPR024618">
    <property type="entry name" value="DUF3857"/>
</dbReference>
<dbReference type="SUPFAM" id="SSF54001">
    <property type="entry name" value="Cysteine proteinases"/>
    <property type="match status" value="1"/>
</dbReference>
<proteinExistence type="predicted"/>
<keyword evidence="2" id="KW-1133">Transmembrane helix</keyword>
<name>A0ABP9UUV8_9BACT</name>
<dbReference type="EMBL" id="BAABRL010000001">
    <property type="protein sequence ID" value="GAA5494142.1"/>
    <property type="molecule type" value="Genomic_DNA"/>
</dbReference>
<evidence type="ECO:0000313" key="5">
    <source>
        <dbReference type="EMBL" id="GAA5494142.1"/>
    </source>
</evidence>
<dbReference type="Pfam" id="PF12969">
    <property type="entry name" value="DUF3857"/>
    <property type="match status" value="1"/>
</dbReference>
<dbReference type="Gene3D" id="3.10.620.30">
    <property type="match status" value="1"/>
</dbReference>
<keyword evidence="1" id="KW-0175">Coiled coil</keyword>
<feature type="coiled-coil region" evidence="1">
    <location>
        <begin position="69"/>
        <end position="103"/>
    </location>
</feature>
<evidence type="ECO:0000259" key="3">
    <source>
        <dbReference type="Pfam" id="PF01841"/>
    </source>
</evidence>
<keyword evidence="2" id="KW-0472">Membrane</keyword>
<dbReference type="Gene3D" id="1.25.40.10">
    <property type="entry name" value="Tetratricopeptide repeat domain"/>
    <property type="match status" value="1"/>
</dbReference>
<evidence type="ECO:0000259" key="4">
    <source>
        <dbReference type="Pfam" id="PF12969"/>
    </source>
</evidence>
<dbReference type="Proteomes" id="UP001424741">
    <property type="component" value="Unassembled WGS sequence"/>
</dbReference>
<sequence length="1330" mass="151044">MLLALFPNLGYSVFYILTPVLLMLVAALLLQKKQLVVFASSGLAFSIITMVVTSLTIKPVEDANQDAEIKRLETNIFILEAEVNNKEKQLEASLKTEADLRDQVAALSLPQVDKAKEPVAETSLEKKPDEKPAFSLWSFLDRKTTDEDLSYVREDFNIRLKLPGSEFIDFPEAEKLNAEASLAFRIRGENAFAIIIAEKQNPSNTLTPEIIHSFAVSNLKSNSKYLSELSPPQRHETHKEYIISSHHAETNNIPIRYYTITRATKEHIYQITLWKRFDKKGIATKHVNTVLNGFSLITPMAEPSSSPTQQLKISNHLAGFSLQFPESNWSLNNANHEDYSDTLYALKNDSGQEMLVYTLNASDLDCPEKTILDGLLRNENISESGEALHSVQVTKHGHQITEYRYTQENEGQTFQGYFEIAVHDSRYIALSTWGSEDLARPNTAIFWKNFAWTEDFKMPEKLSSEDMVHQADQLNKVGLAAYYDDKFGIAAASFRHAFELIPTSRSYGPNMIKSYENMGQNLKALAGCDEVLVAADLENVKIIKADLLATLNRVEESITVSATLFDQGCEDEEHLYTYINRLLTVNQTQKAVDVMLSYSKSHPSRDAQSWLAYVYRLNKEFELAEQTARDLLNNNPKDNEAHSQLINIYNDQELYEQSLGIVEIWKQAFPKSADPELAEANILTLSKKNKEAHELLLDLSKRFPENNYVKQRLTRSAAAIGLGDNTLISDSITPVPIPKHLQEELAQATSPENATNSEACYHHIITCYDATSPEEFRRTRYTKVKVNNLSGVREFNVWNISFNPHSEDICVNKLIVRDRQGLVVYQGTTNDYHISDEENGMATYDKTLTLPNKSLAPGYTIELVVTTTQWRDDGKVPLHHEWFGNSYPMAFCGVSLHGETNQLQSHISLPVEHQIIDDISTWWTHTPLLYYSEIHSPKIEKLLPRLSFAKEFDSWRKVSAGYHEYISKRFSKDKALVTEIQKIITPDMSTEVKAAKLINWVQSHCTYRAVEFGVRGRMPAKALDTLKAREGDCKDMSLLLWHMLNHAGITTHLALANTNQYVQPSVLSEDQFNHVVVYCPELENPIIDPTYNELDILHTPPENLIGDYILPITAQGMDLIQVKNTSHSLYSANIERELSLKDNKLVIVEKSTLSGFSTPYFRQYLSNKPMHEQIKLLQSIFASYYPQMSISSVHVPADHEQCTPYTVTITHEHPLTDDLKLPVLWEKLYFEIRQDNARKNKIVMDSPIRVTSATIISKGLEIEKIVTAPTHEAFQISSQEEGSILRYQSHMNPFTMEANAYSVFHSNSLNLIPRIALKRSDMDINSPTPQ</sequence>
<reference evidence="5 6" key="1">
    <citation type="submission" date="2024-02" db="EMBL/GenBank/DDBJ databases">
        <title>Rubritalea halochordaticola NBRC 107102.</title>
        <authorList>
            <person name="Ichikawa N."/>
            <person name="Katano-Makiyama Y."/>
            <person name="Hidaka K."/>
        </authorList>
    </citation>
    <scope>NUCLEOTIDE SEQUENCE [LARGE SCALE GENOMIC DNA]</scope>
    <source>
        <strain evidence="5 6">NBRC 107102</strain>
    </source>
</reference>
<protein>
    <recommendedName>
        <fullName evidence="7">DUF3857 domain-containing protein</fullName>
    </recommendedName>
</protein>
<dbReference type="RefSeq" id="WP_346187165.1">
    <property type="nucleotide sequence ID" value="NZ_BAABRL010000001.1"/>
</dbReference>
<dbReference type="Pfam" id="PF01841">
    <property type="entry name" value="Transglut_core"/>
    <property type="match status" value="1"/>
</dbReference>
<feature type="transmembrane region" description="Helical" evidence="2">
    <location>
        <begin position="35"/>
        <end position="57"/>
    </location>
</feature>
<evidence type="ECO:0008006" key="7">
    <source>
        <dbReference type="Google" id="ProtNLM"/>
    </source>
</evidence>
<gene>
    <name evidence="5" type="ORF">Rhal01_00299</name>
</gene>
<accession>A0ABP9UUV8</accession>
<evidence type="ECO:0000256" key="1">
    <source>
        <dbReference type="SAM" id="Coils"/>
    </source>
</evidence>